<dbReference type="SMART" id="SM00568">
    <property type="entry name" value="GRAM"/>
    <property type="match status" value="1"/>
</dbReference>
<dbReference type="GO" id="GO:0032366">
    <property type="term" value="P:intracellular sterol transport"/>
    <property type="evidence" value="ECO:0007669"/>
    <property type="project" value="TreeGrafter"/>
</dbReference>
<feature type="compositionally biased region" description="Polar residues" evidence="5">
    <location>
        <begin position="226"/>
        <end position="245"/>
    </location>
</feature>
<feature type="transmembrane region" description="Helical" evidence="6">
    <location>
        <begin position="658"/>
        <end position="685"/>
    </location>
</feature>
<name>A0A3B3SR04_9TELE</name>
<feature type="compositionally biased region" description="Basic and acidic residues" evidence="5">
    <location>
        <begin position="192"/>
        <end position="204"/>
    </location>
</feature>
<dbReference type="GO" id="GO:0120020">
    <property type="term" value="F:cholesterol transfer activity"/>
    <property type="evidence" value="ECO:0007669"/>
    <property type="project" value="TreeGrafter"/>
</dbReference>
<dbReference type="CDD" id="cd13220">
    <property type="entry name" value="PH-GRAM_GRAMDC"/>
    <property type="match status" value="1"/>
</dbReference>
<dbReference type="GO" id="GO:0015485">
    <property type="term" value="F:cholesterol binding"/>
    <property type="evidence" value="ECO:0007669"/>
    <property type="project" value="TreeGrafter"/>
</dbReference>
<dbReference type="GO" id="GO:0005886">
    <property type="term" value="C:plasma membrane"/>
    <property type="evidence" value="ECO:0007669"/>
    <property type="project" value="TreeGrafter"/>
</dbReference>
<evidence type="ECO:0000259" key="7">
    <source>
        <dbReference type="PROSITE" id="PS51778"/>
    </source>
</evidence>
<evidence type="ECO:0000256" key="5">
    <source>
        <dbReference type="SAM" id="MobiDB-lite"/>
    </source>
</evidence>
<keyword evidence="9" id="KW-1185">Reference proteome</keyword>
<reference evidence="8" key="1">
    <citation type="submission" date="2025-08" db="UniProtKB">
        <authorList>
            <consortium name="Ensembl"/>
        </authorList>
    </citation>
    <scope>IDENTIFICATION</scope>
</reference>
<dbReference type="AlphaFoldDB" id="A0A3B3SR04"/>
<reference evidence="8" key="2">
    <citation type="submission" date="2025-09" db="UniProtKB">
        <authorList>
            <consortium name="Ensembl"/>
        </authorList>
    </citation>
    <scope>IDENTIFICATION</scope>
</reference>
<proteinExistence type="predicted"/>
<evidence type="ECO:0000256" key="6">
    <source>
        <dbReference type="SAM" id="Phobius"/>
    </source>
</evidence>
<evidence type="ECO:0000256" key="4">
    <source>
        <dbReference type="ARBA" id="ARBA00023136"/>
    </source>
</evidence>
<dbReference type="GO" id="GO:0140268">
    <property type="term" value="C:endoplasmic reticulum-plasma membrane contact site"/>
    <property type="evidence" value="ECO:0007669"/>
    <property type="project" value="TreeGrafter"/>
</dbReference>
<dbReference type="Pfam" id="PF02893">
    <property type="entry name" value="GRAM"/>
    <property type="match status" value="1"/>
</dbReference>
<evidence type="ECO:0000313" key="8">
    <source>
        <dbReference type="Ensembl" id="ENSPKIP00000033159.1"/>
    </source>
</evidence>
<dbReference type="GeneTree" id="ENSGT00940000158013"/>
<comment type="subcellular location">
    <subcellularLocation>
        <location evidence="1">Membrane</location>
        <topology evidence="1">Single-pass membrane protein</topology>
    </subcellularLocation>
</comment>
<evidence type="ECO:0000256" key="2">
    <source>
        <dbReference type="ARBA" id="ARBA00022692"/>
    </source>
</evidence>
<dbReference type="Gene3D" id="2.30.29.30">
    <property type="entry name" value="Pleckstrin-homology domain (PH domain)/Phosphotyrosine-binding domain (PTB)"/>
    <property type="match status" value="1"/>
</dbReference>
<dbReference type="STRING" id="1676925.ENSPKIP00000033159"/>
<evidence type="ECO:0000313" key="9">
    <source>
        <dbReference type="Proteomes" id="UP000261540"/>
    </source>
</evidence>
<dbReference type="PANTHER" id="PTHR23319:SF1">
    <property type="entry name" value="PROTEIN ASTER-C"/>
    <property type="match status" value="1"/>
</dbReference>
<feature type="compositionally biased region" description="Basic and acidic residues" evidence="5">
    <location>
        <begin position="250"/>
        <end position="366"/>
    </location>
</feature>
<evidence type="ECO:0000256" key="3">
    <source>
        <dbReference type="ARBA" id="ARBA00022989"/>
    </source>
</evidence>
<dbReference type="InterPro" id="IPR051482">
    <property type="entry name" value="Cholesterol_transport"/>
</dbReference>
<sequence length="765" mass="86871">MWFDAVSDDDCQGDDKGTTEEAECLISPQAPPTCYTQRSEEFRKLFKVLPESEMLIMDCACALQRDILLQGRLYLSEGWLCFHTNVFRGTTLKVPLKIITAVSREKTAIFIPNAIQICTEAEKLFFTSFSSREKSFQSIFRMWQNMLLDKPLTKPELWHMVLLHYGGDVGLSREDMENVLVSETTSMAARAAGEEHAGRRERPTSLRILPTSLPSVGRSSPAGEEPQSSSLSGGGSVNTEGSRSPASRHRTSDKLLDRSVLERGSKRSELPLDRGAQERASKRVDVPLDRTTPERASKRLEVPLDRTAPERASKRLEVPLDRTAPERASKRLEVPLDRTAAERGSKRLESPLDRTTPERTSKHLESPLDQTTPERGSKHSHSPLNRSGSERVSKCPETTLDLNDNEDHVTEGSSSESVEDDESACPAPVQGKVYINRLFHLSAEKMFELLFTDSPFIRRFMEARKVTGITFTPWQKDASGNMKRTLNYTVTINNPLIGKSTTATETQTLYRDAQVGQHYLVEAEVYTHDVPYHDYFYTHNRFCISHNSKHECHLRVYTDVKYKRQPWGLVKSFIAKNSWSGLADYFRHLEAELLEEEAESAPVGGDSKAGGVRRRRRTYSRSVPEHFKASKQFGVEADLHRDRLSGSLDRKGPQRWNIGMIVVAMSFILLILTVLNLSLFLKLWAMEDVAQRMYLSTKQRLRERVESSLTPDTEPRRYPPLRDMEETHLLRSVLQDSIDLLEQLRSSLVLLQQSFKVQNETGPPD</sequence>
<dbReference type="Proteomes" id="UP000261540">
    <property type="component" value="Unplaced"/>
</dbReference>
<feature type="region of interest" description="Disordered" evidence="5">
    <location>
        <begin position="189"/>
        <end position="425"/>
    </location>
</feature>
<accession>A0A3B3SR04</accession>
<feature type="domain" description="VASt" evidence="7">
    <location>
        <begin position="430"/>
        <end position="601"/>
    </location>
</feature>
<keyword evidence="3 6" id="KW-1133">Transmembrane helix</keyword>
<dbReference type="InterPro" id="IPR004182">
    <property type="entry name" value="GRAM"/>
</dbReference>
<keyword evidence="4 6" id="KW-0472">Membrane</keyword>
<dbReference type="GO" id="GO:0005789">
    <property type="term" value="C:endoplasmic reticulum membrane"/>
    <property type="evidence" value="ECO:0007669"/>
    <property type="project" value="TreeGrafter"/>
</dbReference>
<protein>
    <submittedName>
        <fullName evidence="8">GRAM domain containing 1C</fullName>
    </submittedName>
</protein>
<keyword evidence="2 6" id="KW-0812">Transmembrane</keyword>
<dbReference type="Ensembl" id="ENSPKIT00000014044.1">
    <property type="protein sequence ID" value="ENSPKIP00000033159.1"/>
    <property type="gene ID" value="ENSPKIG00000012972.1"/>
</dbReference>
<organism evidence="8 9">
    <name type="scientific">Paramormyrops kingsleyae</name>
    <dbReference type="NCBI Taxonomy" id="1676925"/>
    <lineage>
        <taxon>Eukaryota</taxon>
        <taxon>Metazoa</taxon>
        <taxon>Chordata</taxon>
        <taxon>Craniata</taxon>
        <taxon>Vertebrata</taxon>
        <taxon>Euteleostomi</taxon>
        <taxon>Actinopterygii</taxon>
        <taxon>Neopterygii</taxon>
        <taxon>Teleostei</taxon>
        <taxon>Osteoglossocephala</taxon>
        <taxon>Osteoglossomorpha</taxon>
        <taxon>Osteoglossiformes</taxon>
        <taxon>Mormyridae</taxon>
        <taxon>Paramormyrops</taxon>
    </lineage>
</organism>
<dbReference type="InterPro" id="IPR011993">
    <property type="entry name" value="PH-like_dom_sf"/>
</dbReference>
<evidence type="ECO:0000256" key="1">
    <source>
        <dbReference type="ARBA" id="ARBA00004167"/>
    </source>
</evidence>
<dbReference type="Pfam" id="PF16016">
    <property type="entry name" value="VASt"/>
    <property type="match status" value="1"/>
</dbReference>
<dbReference type="InterPro" id="IPR031968">
    <property type="entry name" value="VASt"/>
</dbReference>
<dbReference type="PROSITE" id="PS51778">
    <property type="entry name" value="VAST"/>
    <property type="match status" value="1"/>
</dbReference>
<dbReference type="PANTHER" id="PTHR23319">
    <property type="entry name" value="GRAM DOMAIN CONTAINING 1B, ISOFORM E"/>
    <property type="match status" value="1"/>
</dbReference>